<dbReference type="Proteomes" id="UP000596660">
    <property type="component" value="Unplaced"/>
</dbReference>
<keyword evidence="2" id="KW-1185">Reference proteome</keyword>
<dbReference type="EnsemblPlants" id="AUR62040732-RA">
    <property type="protein sequence ID" value="AUR62040732-RA:cds"/>
    <property type="gene ID" value="AUR62040732"/>
</dbReference>
<dbReference type="Gene3D" id="1.25.40.10">
    <property type="entry name" value="Tetratricopeptide repeat domain"/>
    <property type="match status" value="1"/>
</dbReference>
<dbReference type="GeneID" id="110728733"/>
<dbReference type="Gramene" id="AUR62040732-RA">
    <property type="protein sequence ID" value="AUR62040732-RA:cds"/>
    <property type="gene ID" value="AUR62040732"/>
</dbReference>
<evidence type="ECO:0000313" key="1">
    <source>
        <dbReference type="EnsemblPlants" id="AUR62040732-RA:cds"/>
    </source>
</evidence>
<dbReference type="InterPro" id="IPR011990">
    <property type="entry name" value="TPR-like_helical_dom_sf"/>
</dbReference>
<gene>
    <name evidence="1" type="primary">LOC110728733</name>
</gene>
<reference evidence="1" key="2">
    <citation type="submission" date="2021-03" db="UniProtKB">
        <authorList>
            <consortium name="EnsemblPlants"/>
        </authorList>
    </citation>
    <scope>IDENTIFICATION</scope>
</reference>
<dbReference type="RefSeq" id="XP_021764072.1">
    <property type="nucleotide sequence ID" value="XM_021908380.1"/>
</dbReference>
<evidence type="ECO:0008006" key="3">
    <source>
        <dbReference type="Google" id="ProtNLM"/>
    </source>
</evidence>
<accession>A0A803N559</accession>
<dbReference type="AlphaFoldDB" id="A0A803N559"/>
<dbReference type="OrthoDB" id="2016320at2759"/>
<name>A0A803N559_CHEQI</name>
<protein>
    <recommendedName>
        <fullName evidence="3">Adenylyl cyclase</fullName>
    </recommendedName>
</protein>
<dbReference type="KEGG" id="cqi:110728733"/>
<sequence length="381" mass="42885">MQIAALARRAPRILTAHFLIAEDASLHSSSHCRSFRTFSLQNGSFAEIGHSNGCGLQYQWPHTASFCSAPADVDDTVKELYDKILKSIKVERSAPQNAWLWSLCEKCKSREDIKLLFDVLEQLRIFRLSNLRIHDNFNCSLCQEVAKACVQAGAVDYGKKALCRHNVYGLTPTIGSANQLLSYAKAQKDVKLMVGIMNHLRKNNLPLQPGTADIVFSICYDADNWELISKYSKRFVKAGVKLRKTTFDIWMEFASKRGDLESLWKIEELRSDMYKQHTIKSGFCCAKGFLLEQKPDSAASVIQAINQSFPDSKRQDIVDELQKLVTEWPAEVLKHQKMEDQKAFISSLKADIPALLSSLSNMGVKSSVNLEDLNITEPVSC</sequence>
<dbReference type="SMR" id="A0A803N559"/>
<dbReference type="PANTHER" id="PTHR47604">
    <property type="entry name" value="ADENYLYL CYCLASE"/>
    <property type="match status" value="1"/>
</dbReference>
<organism evidence="1 2">
    <name type="scientific">Chenopodium quinoa</name>
    <name type="common">Quinoa</name>
    <dbReference type="NCBI Taxonomy" id="63459"/>
    <lineage>
        <taxon>Eukaryota</taxon>
        <taxon>Viridiplantae</taxon>
        <taxon>Streptophyta</taxon>
        <taxon>Embryophyta</taxon>
        <taxon>Tracheophyta</taxon>
        <taxon>Spermatophyta</taxon>
        <taxon>Magnoliopsida</taxon>
        <taxon>eudicotyledons</taxon>
        <taxon>Gunneridae</taxon>
        <taxon>Pentapetalae</taxon>
        <taxon>Caryophyllales</taxon>
        <taxon>Chenopodiaceae</taxon>
        <taxon>Chenopodioideae</taxon>
        <taxon>Atripliceae</taxon>
        <taxon>Chenopodium</taxon>
    </lineage>
</organism>
<proteinExistence type="predicted"/>
<dbReference type="PANTHER" id="PTHR47604:SF1">
    <property type="entry name" value="ADENYLYL CYCLASE"/>
    <property type="match status" value="1"/>
</dbReference>
<reference evidence="1" key="1">
    <citation type="journal article" date="2017" name="Nature">
        <title>The genome of Chenopodium quinoa.</title>
        <authorList>
            <person name="Jarvis D.E."/>
            <person name="Ho Y.S."/>
            <person name="Lightfoot D.J."/>
            <person name="Schmoeckel S.M."/>
            <person name="Li B."/>
            <person name="Borm T.J.A."/>
            <person name="Ohyanagi H."/>
            <person name="Mineta K."/>
            <person name="Michell C.T."/>
            <person name="Saber N."/>
            <person name="Kharbatia N.M."/>
            <person name="Rupper R.R."/>
            <person name="Sharp A.R."/>
            <person name="Dally N."/>
            <person name="Boughton B.A."/>
            <person name="Woo Y.H."/>
            <person name="Gao G."/>
            <person name="Schijlen E.G.W.M."/>
            <person name="Guo X."/>
            <person name="Momin A.A."/>
            <person name="Negrao S."/>
            <person name="Al-Babili S."/>
            <person name="Gehring C."/>
            <person name="Roessner U."/>
            <person name="Jung C."/>
            <person name="Murphy K."/>
            <person name="Arold S.T."/>
            <person name="Gojobori T."/>
            <person name="van der Linden C.G."/>
            <person name="van Loo E.N."/>
            <person name="Jellen E.N."/>
            <person name="Maughan P.J."/>
            <person name="Tester M."/>
        </authorList>
    </citation>
    <scope>NUCLEOTIDE SEQUENCE [LARGE SCALE GENOMIC DNA]</scope>
    <source>
        <strain evidence="1">cv. PI 614886</strain>
    </source>
</reference>
<dbReference type="OMA" id="QTSFETW"/>
<evidence type="ECO:0000313" key="2">
    <source>
        <dbReference type="Proteomes" id="UP000596660"/>
    </source>
</evidence>